<dbReference type="GeneID" id="106472984"/>
<protein>
    <submittedName>
        <fullName evidence="4">Extensin-like</fullName>
    </submittedName>
</protein>
<dbReference type="PROSITE" id="PS51155">
    <property type="entry name" value="CHIT_BIND_RR_2"/>
    <property type="match status" value="1"/>
</dbReference>
<organism evidence="3 4">
    <name type="scientific">Limulus polyphemus</name>
    <name type="common">Atlantic horseshoe crab</name>
    <dbReference type="NCBI Taxonomy" id="6850"/>
    <lineage>
        <taxon>Eukaryota</taxon>
        <taxon>Metazoa</taxon>
        <taxon>Ecdysozoa</taxon>
        <taxon>Arthropoda</taxon>
        <taxon>Chelicerata</taxon>
        <taxon>Merostomata</taxon>
        <taxon>Xiphosura</taxon>
        <taxon>Limulidae</taxon>
        <taxon>Limulus</taxon>
    </lineage>
</organism>
<feature type="compositionally biased region" description="Low complexity" evidence="2">
    <location>
        <begin position="136"/>
        <end position="147"/>
    </location>
</feature>
<evidence type="ECO:0000256" key="2">
    <source>
        <dbReference type="SAM" id="MobiDB-lite"/>
    </source>
</evidence>
<feature type="region of interest" description="Disordered" evidence="2">
    <location>
        <begin position="35"/>
        <end position="147"/>
    </location>
</feature>
<feature type="region of interest" description="Disordered" evidence="2">
    <location>
        <begin position="1"/>
        <end position="20"/>
    </location>
</feature>
<dbReference type="Proteomes" id="UP000694941">
    <property type="component" value="Unplaced"/>
</dbReference>
<evidence type="ECO:0000313" key="3">
    <source>
        <dbReference type="Proteomes" id="UP000694941"/>
    </source>
</evidence>
<name>A0ABM1BUU4_LIMPO</name>
<dbReference type="Pfam" id="PF00379">
    <property type="entry name" value="Chitin_bind_4"/>
    <property type="match status" value="1"/>
</dbReference>
<dbReference type="InterPro" id="IPR000618">
    <property type="entry name" value="Insect_cuticle"/>
</dbReference>
<gene>
    <name evidence="4" type="primary">LOC106472984</name>
</gene>
<reference evidence="4" key="1">
    <citation type="submission" date="2025-08" db="UniProtKB">
        <authorList>
            <consortium name="RefSeq"/>
        </authorList>
    </citation>
    <scope>IDENTIFICATION</scope>
    <source>
        <tissue evidence="4">Muscle</tissue>
    </source>
</reference>
<dbReference type="RefSeq" id="XP_013789111.1">
    <property type="nucleotide sequence ID" value="XM_013933657.1"/>
</dbReference>
<keyword evidence="1" id="KW-0193">Cuticle</keyword>
<proteinExistence type="predicted"/>
<feature type="compositionally biased region" description="Low complexity" evidence="2">
    <location>
        <begin position="102"/>
        <end position="113"/>
    </location>
</feature>
<sequence length="183" mass="20553">MRLPDGSVKGSYGYLDQNNQPRIVRYLAGKEGFVAEGDVGPVDSPPPAPKPIPHHLVANKPRQYLPPQQRVASQPPRYLPPQQRVASQPPRYLPPQQRVASQPPRYVPPQQRVASQPPRYLPPQQSVASQPPRHAPQQQVVRPVLQRDFVPEPQFHLESPEDLGPPFIDTSLLSYNIGTKQRT</sequence>
<evidence type="ECO:0000256" key="1">
    <source>
        <dbReference type="PROSITE-ProRule" id="PRU00497"/>
    </source>
</evidence>
<accession>A0ABM1BUU4</accession>
<keyword evidence="3" id="KW-1185">Reference proteome</keyword>
<evidence type="ECO:0000313" key="4">
    <source>
        <dbReference type="RefSeq" id="XP_013789111.1"/>
    </source>
</evidence>